<evidence type="ECO:0000313" key="2">
    <source>
        <dbReference type="EMBL" id="KAJ5453513.1"/>
    </source>
</evidence>
<feature type="region of interest" description="Disordered" evidence="1">
    <location>
        <begin position="1"/>
        <end position="25"/>
    </location>
</feature>
<dbReference type="EMBL" id="JAPVEA010000005">
    <property type="protein sequence ID" value="KAJ5453513.1"/>
    <property type="molecule type" value="Genomic_DNA"/>
</dbReference>
<feature type="region of interest" description="Disordered" evidence="1">
    <location>
        <begin position="64"/>
        <end position="89"/>
    </location>
</feature>
<keyword evidence="3" id="KW-1185">Reference proteome</keyword>
<protein>
    <submittedName>
        <fullName evidence="2">Uncharacterized protein</fullName>
    </submittedName>
</protein>
<evidence type="ECO:0000313" key="3">
    <source>
        <dbReference type="Proteomes" id="UP001213681"/>
    </source>
</evidence>
<gene>
    <name evidence="2" type="ORF">N7458_004469</name>
</gene>
<comment type="caution">
    <text evidence="2">The sequence shown here is derived from an EMBL/GenBank/DDBJ whole genome shotgun (WGS) entry which is preliminary data.</text>
</comment>
<dbReference type="AlphaFoldDB" id="A0AAD6C6F7"/>
<dbReference type="Proteomes" id="UP001213681">
    <property type="component" value="Unassembled WGS sequence"/>
</dbReference>
<evidence type="ECO:0000256" key="1">
    <source>
        <dbReference type="SAM" id="MobiDB-lite"/>
    </source>
</evidence>
<organism evidence="2 3">
    <name type="scientific">Penicillium daleae</name>
    <dbReference type="NCBI Taxonomy" id="63821"/>
    <lineage>
        <taxon>Eukaryota</taxon>
        <taxon>Fungi</taxon>
        <taxon>Dikarya</taxon>
        <taxon>Ascomycota</taxon>
        <taxon>Pezizomycotina</taxon>
        <taxon>Eurotiomycetes</taxon>
        <taxon>Eurotiomycetidae</taxon>
        <taxon>Eurotiales</taxon>
        <taxon>Aspergillaceae</taxon>
        <taxon>Penicillium</taxon>
    </lineage>
</organism>
<name>A0AAD6C6F7_9EURO</name>
<proteinExistence type="predicted"/>
<sequence length="102" mass="11309">MSDGSVFLAADDYQSPEMISQGRQDTMTLPADRDSVKIFSRIHGSQTNKQKAELMEEAGLHWKENAGPDTDLSDRPLSTPPRLMASSHTETAYTVPDMRVVI</sequence>
<reference evidence="2" key="1">
    <citation type="submission" date="2022-12" db="EMBL/GenBank/DDBJ databases">
        <authorList>
            <person name="Petersen C."/>
        </authorList>
    </citation>
    <scope>NUCLEOTIDE SEQUENCE</scope>
    <source>
        <strain evidence="2">IBT 16125</strain>
    </source>
</reference>
<dbReference type="GeneID" id="81598094"/>
<reference evidence="2" key="2">
    <citation type="journal article" date="2023" name="IMA Fungus">
        <title>Comparative genomic study of the Penicillium genus elucidates a diverse pangenome and 15 lateral gene transfer events.</title>
        <authorList>
            <person name="Petersen C."/>
            <person name="Sorensen T."/>
            <person name="Nielsen M.R."/>
            <person name="Sondergaard T.E."/>
            <person name="Sorensen J.L."/>
            <person name="Fitzpatrick D.A."/>
            <person name="Frisvad J.C."/>
            <person name="Nielsen K.L."/>
        </authorList>
    </citation>
    <scope>NUCLEOTIDE SEQUENCE</scope>
    <source>
        <strain evidence="2">IBT 16125</strain>
    </source>
</reference>
<dbReference type="RefSeq" id="XP_056766469.1">
    <property type="nucleotide sequence ID" value="XM_056907851.1"/>
</dbReference>
<accession>A0AAD6C6F7</accession>